<reference evidence="1 2" key="1">
    <citation type="submission" date="2016-05" db="EMBL/GenBank/DDBJ databases">
        <title>First whole genome sequencing of Entamoeba histolytica HM1:IMSS-clone-6.</title>
        <authorList>
            <person name="Mukherjee Avik.K."/>
            <person name="Izumyama S."/>
            <person name="Nakada-Tsukui K."/>
            <person name="Nozaki T."/>
        </authorList>
    </citation>
    <scope>NUCLEOTIDE SEQUENCE [LARGE SCALE GENOMIC DNA]</scope>
    <source>
        <strain evidence="1 2">HM1:IMSS clone 6</strain>
    </source>
</reference>
<comment type="caution">
    <text evidence="1">The sequence shown here is derived from an EMBL/GenBank/DDBJ whole genome shotgun (WGS) entry which is preliminary data.</text>
</comment>
<name>A0A5K1U0K4_ENTHI</name>
<proteinExistence type="predicted"/>
<dbReference type="VEuPathDB" id="AmoebaDB:EHI_014510"/>
<evidence type="ECO:0000313" key="2">
    <source>
        <dbReference type="Proteomes" id="UP000078387"/>
    </source>
</evidence>
<dbReference type="EMBL" id="BDEQ01000001">
    <property type="protein sequence ID" value="GAT99640.1"/>
    <property type="molecule type" value="Genomic_DNA"/>
</dbReference>
<dbReference type="AlphaFoldDB" id="A0A5K1U0K4"/>
<accession>A0A5K1U0K4</accession>
<evidence type="ECO:0000313" key="1">
    <source>
        <dbReference type="EMBL" id="GAT99640.1"/>
    </source>
</evidence>
<dbReference type="Proteomes" id="UP000078387">
    <property type="component" value="Unassembled WGS sequence"/>
</dbReference>
<dbReference type="VEuPathDB" id="AmoebaDB:KM1_312120"/>
<organism evidence="1 2">
    <name type="scientific">Entamoeba histolytica</name>
    <dbReference type="NCBI Taxonomy" id="5759"/>
    <lineage>
        <taxon>Eukaryota</taxon>
        <taxon>Amoebozoa</taxon>
        <taxon>Evosea</taxon>
        <taxon>Archamoebae</taxon>
        <taxon>Mastigamoebida</taxon>
        <taxon>Entamoebidae</taxon>
        <taxon>Entamoeba</taxon>
    </lineage>
</organism>
<dbReference type="VEuPathDB" id="AmoebaDB:EHI5A_277370"/>
<sequence>MNMSEKQLDIQVFKDYSIDFTTNVQLVNEVMAREVIKYLYKVDMSEMKIKDIQNNEEIDKTNDDYDYAIQIGLYSHNIISNKYIVGGMVVSSKDKVPYLFLANSYKISYWKTDIENYDGDFSITNKSFMVERNHGIDIKGTLHLPRKSAFLLGKYEDVIFEQSTTEYTLGSDNV</sequence>
<gene>
    <name evidence="1" type="ORF">CL6EHI_014510</name>
</gene>
<protein>
    <submittedName>
        <fullName evidence="1">Uncharacterized protein</fullName>
    </submittedName>
</protein>